<dbReference type="AlphaFoldDB" id="A0A328PSR1"/>
<feature type="transmembrane region" description="Helical" evidence="1">
    <location>
        <begin position="111"/>
        <end position="133"/>
    </location>
</feature>
<evidence type="ECO:0000313" key="3">
    <source>
        <dbReference type="Proteomes" id="UP000249762"/>
    </source>
</evidence>
<keyword evidence="1" id="KW-1133">Transmembrane helix</keyword>
<sequence>MFVSNEWGGLERTVFKEKLKRGLFYFFRRDVEFENAYTKLLRFSALQLIFAIAYPSSIVSHGIHSSWGDNPFFGFISVAGVIMLLVAFVNWKVTKNYQSCCSNQQEEKNKLLLIEAMLSFSTLPFCLFTKPLFFWRHYKNKEK</sequence>
<dbReference type="Proteomes" id="UP000249762">
    <property type="component" value="Unassembled WGS sequence"/>
</dbReference>
<accession>A0A328PSR1</accession>
<organism evidence="2 3">
    <name type="scientific">Mycoplasma wenyonii</name>
    <dbReference type="NCBI Taxonomy" id="65123"/>
    <lineage>
        <taxon>Bacteria</taxon>
        <taxon>Bacillati</taxon>
        <taxon>Mycoplasmatota</taxon>
        <taxon>Mollicutes</taxon>
        <taxon>Mycoplasmataceae</taxon>
        <taxon>Mycoplasma</taxon>
    </lineage>
</organism>
<protein>
    <submittedName>
        <fullName evidence="2">Uncharacterized protein</fullName>
    </submittedName>
</protein>
<keyword evidence="3" id="KW-1185">Reference proteome</keyword>
<evidence type="ECO:0000256" key="1">
    <source>
        <dbReference type="SAM" id="Phobius"/>
    </source>
</evidence>
<keyword evidence="1" id="KW-0812">Transmembrane</keyword>
<name>A0A328PSR1_9MOLU</name>
<dbReference type="EMBL" id="QKVO01000023">
    <property type="protein sequence ID" value="RAO94780.1"/>
    <property type="molecule type" value="Genomic_DNA"/>
</dbReference>
<feature type="transmembrane region" description="Helical" evidence="1">
    <location>
        <begin position="72"/>
        <end position="91"/>
    </location>
</feature>
<comment type="caution">
    <text evidence="2">The sequence shown here is derived from an EMBL/GenBank/DDBJ whole genome shotgun (WGS) entry which is preliminary data.</text>
</comment>
<gene>
    <name evidence="2" type="ORF">DNK47_03180</name>
</gene>
<proteinExistence type="predicted"/>
<evidence type="ECO:0000313" key="2">
    <source>
        <dbReference type="EMBL" id="RAO94780.1"/>
    </source>
</evidence>
<reference evidence="3" key="1">
    <citation type="submission" date="2018-06" db="EMBL/GenBank/DDBJ databases">
        <authorList>
            <person name="Martinez Ocampo F."/>
            <person name="Quiroz Castaneda R.E."/>
            <person name="Rojas Lopez X."/>
        </authorList>
    </citation>
    <scope>NUCLEOTIDE SEQUENCE [LARGE SCALE GENOMIC DNA]</scope>
    <source>
        <strain evidence="3">INIFAP02</strain>
    </source>
</reference>
<feature type="transmembrane region" description="Helical" evidence="1">
    <location>
        <begin position="40"/>
        <end position="60"/>
    </location>
</feature>
<keyword evidence="1" id="KW-0472">Membrane</keyword>
<dbReference type="RefSeq" id="WP_112665889.1">
    <property type="nucleotide sequence ID" value="NZ_QKVO01000023.1"/>
</dbReference>